<dbReference type="InterPro" id="IPR002146">
    <property type="entry name" value="ATP_synth_b/b'su_bac/chlpt"/>
</dbReference>
<dbReference type="PANTHER" id="PTHR33445">
    <property type="entry name" value="ATP SYNTHASE SUBUNIT B', CHLOROPLASTIC"/>
    <property type="match status" value="1"/>
</dbReference>
<keyword evidence="9" id="KW-0406">Ion transport</keyword>
<keyword evidence="12" id="KW-0175">Coiled coil</keyword>
<evidence type="ECO:0000256" key="7">
    <source>
        <dbReference type="ARBA" id="ARBA00022781"/>
    </source>
</evidence>
<name>A0A381SEA1_9ZZZZ</name>
<keyword evidence="10 13" id="KW-0472">Membrane</keyword>
<keyword evidence="5" id="KW-0138">CF(0)</keyword>
<proteinExistence type="inferred from homology"/>
<evidence type="ECO:0000256" key="11">
    <source>
        <dbReference type="ARBA" id="ARBA00025198"/>
    </source>
</evidence>
<evidence type="ECO:0000256" key="8">
    <source>
        <dbReference type="ARBA" id="ARBA00022989"/>
    </source>
</evidence>
<dbReference type="GO" id="GO:0045259">
    <property type="term" value="C:proton-transporting ATP synthase complex"/>
    <property type="evidence" value="ECO:0007669"/>
    <property type="project" value="UniProtKB-KW"/>
</dbReference>
<dbReference type="GO" id="GO:0012505">
    <property type="term" value="C:endomembrane system"/>
    <property type="evidence" value="ECO:0007669"/>
    <property type="project" value="UniProtKB-SubCell"/>
</dbReference>
<evidence type="ECO:0000256" key="5">
    <source>
        <dbReference type="ARBA" id="ARBA00022547"/>
    </source>
</evidence>
<feature type="transmembrane region" description="Helical" evidence="13">
    <location>
        <begin position="43"/>
        <end position="61"/>
    </location>
</feature>
<gene>
    <name evidence="14" type="ORF">METZ01_LOCUS55254</name>
</gene>
<dbReference type="EMBL" id="UINC01003001">
    <property type="protein sequence ID" value="SVA02400.1"/>
    <property type="molecule type" value="Genomic_DNA"/>
</dbReference>
<evidence type="ECO:0000256" key="6">
    <source>
        <dbReference type="ARBA" id="ARBA00022692"/>
    </source>
</evidence>
<dbReference type="Pfam" id="PF00430">
    <property type="entry name" value="ATP-synt_B"/>
    <property type="match status" value="1"/>
</dbReference>
<keyword evidence="4" id="KW-0813">Transport</keyword>
<comment type="similarity">
    <text evidence="3">Belongs to the ATPase B chain family.</text>
</comment>
<evidence type="ECO:0000256" key="3">
    <source>
        <dbReference type="ARBA" id="ARBA00005513"/>
    </source>
</evidence>
<sequence>MMSKLFWGKNMLRYSSLTIFAFFCSTALYAVGSEEGGSPLMDFVWKAVNVAVLVAIIYKFAKKPVGAALNRSAESAKQTVDDARNAETKITAELSEMRIKIAELEKEALVMVESAKKDAEDERELIIEEGKREIVRMRKQASFAMQQELRKAEEGLRHWIAEESVKLAEGKIKKEINQNHQKKLVKDYMDQLNLPKGAV</sequence>
<dbReference type="PANTHER" id="PTHR33445:SF1">
    <property type="entry name" value="ATP SYNTHASE SUBUNIT B"/>
    <property type="match status" value="1"/>
</dbReference>
<evidence type="ECO:0000313" key="14">
    <source>
        <dbReference type="EMBL" id="SVA02400.1"/>
    </source>
</evidence>
<organism evidence="14">
    <name type="scientific">marine metagenome</name>
    <dbReference type="NCBI Taxonomy" id="408172"/>
    <lineage>
        <taxon>unclassified sequences</taxon>
        <taxon>metagenomes</taxon>
        <taxon>ecological metagenomes</taxon>
    </lineage>
</organism>
<dbReference type="HAMAP" id="MF_01398">
    <property type="entry name" value="ATP_synth_b_bprime"/>
    <property type="match status" value="1"/>
</dbReference>
<accession>A0A381SEA1</accession>
<comment type="function">
    <text evidence="11">F(1)F(0) ATP synthase produces ATP from ADP in the presence of a proton or sodium gradient. F-type ATPases consist of two structural domains, F(1) containing the extramembraneous catalytic core and F(0) containing the membrane proton channel, linked together by a central stalk and a peripheral stalk. During catalysis, ATP synthesis in the catalytic domain of F(1) is coupled via a rotary mechanism of the central stalk subunits to proton translocation.</text>
</comment>
<dbReference type="GO" id="GO:0046961">
    <property type="term" value="F:proton-transporting ATPase activity, rotational mechanism"/>
    <property type="evidence" value="ECO:0007669"/>
    <property type="project" value="TreeGrafter"/>
</dbReference>
<reference evidence="14" key="1">
    <citation type="submission" date="2018-05" db="EMBL/GenBank/DDBJ databases">
        <authorList>
            <person name="Lanie J.A."/>
            <person name="Ng W.-L."/>
            <person name="Kazmierczak K.M."/>
            <person name="Andrzejewski T.M."/>
            <person name="Davidsen T.M."/>
            <person name="Wayne K.J."/>
            <person name="Tettelin H."/>
            <person name="Glass J.I."/>
            <person name="Rusch D."/>
            <person name="Podicherti R."/>
            <person name="Tsui H.-C.T."/>
            <person name="Winkler M.E."/>
        </authorList>
    </citation>
    <scope>NUCLEOTIDE SEQUENCE</scope>
</reference>
<keyword evidence="6 13" id="KW-0812">Transmembrane</keyword>
<evidence type="ECO:0000256" key="1">
    <source>
        <dbReference type="ARBA" id="ARBA00004167"/>
    </source>
</evidence>
<comment type="subcellular location">
    <subcellularLocation>
        <location evidence="2">Endomembrane system</location>
    </subcellularLocation>
    <subcellularLocation>
        <location evidence="1">Membrane</location>
        <topology evidence="1">Single-pass membrane protein</topology>
    </subcellularLocation>
</comment>
<evidence type="ECO:0000256" key="4">
    <source>
        <dbReference type="ARBA" id="ARBA00022448"/>
    </source>
</evidence>
<keyword evidence="7" id="KW-0375">Hydrogen ion transport</keyword>
<evidence type="ECO:0000256" key="12">
    <source>
        <dbReference type="SAM" id="Coils"/>
    </source>
</evidence>
<evidence type="ECO:0000256" key="10">
    <source>
        <dbReference type="ARBA" id="ARBA00023136"/>
    </source>
</evidence>
<evidence type="ECO:0000256" key="13">
    <source>
        <dbReference type="SAM" id="Phobius"/>
    </source>
</evidence>
<dbReference type="GO" id="GO:0015986">
    <property type="term" value="P:proton motive force-driven ATP synthesis"/>
    <property type="evidence" value="ECO:0007669"/>
    <property type="project" value="InterPro"/>
</dbReference>
<evidence type="ECO:0000256" key="2">
    <source>
        <dbReference type="ARBA" id="ARBA00004308"/>
    </source>
</evidence>
<protein>
    <submittedName>
        <fullName evidence="14">Uncharacterized protein</fullName>
    </submittedName>
</protein>
<keyword evidence="8 13" id="KW-1133">Transmembrane helix</keyword>
<dbReference type="AlphaFoldDB" id="A0A381SEA1"/>
<dbReference type="InterPro" id="IPR050059">
    <property type="entry name" value="ATP_synthase_B_chain"/>
</dbReference>
<dbReference type="CDD" id="cd06503">
    <property type="entry name" value="ATP-synt_Fo_b"/>
    <property type="match status" value="1"/>
</dbReference>
<evidence type="ECO:0000256" key="9">
    <source>
        <dbReference type="ARBA" id="ARBA00023065"/>
    </source>
</evidence>
<feature type="coiled-coil region" evidence="12">
    <location>
        <begin position="87"/>
        <end position="129"/>
    </location>
</feature>